<dbReference type="PANTHER" id="PTHR15615">
    <property type="match status" value="1"/>
</dbReference>
<feature type="compositionally biased region" description="Basic and acidic residues" evidence="4">
    <location>
        <begin position="219"/>
        <end position="234"/>
    </location>
</feature>
<accession>A0A1D1XR48</accession>
<keyword evidence="3" id="KW-0131">Cell cycle</keyword>
<dbReference type="Gene3D" id="1.10.472.10">
    <property type="entry name" value="Cyclin-like"/>
    <property type="match status" value="1"/>
</dbReference>
<dbReference type="GO" id="GO:0019901">
    <property type="term" value="F:protein kinase binding"/>
    <property type="evidence" value="ECO:0007669"/>
    <property type="project" value="InterPro"/>
</dbReference>
<dbReference type="SUPFAM" id="SSF47954">
    <property type="entry name" value="Cyclin-like"/>
    <property type="match status" value="1"/>
</dbReference>
<dbReference type="PANTHER" id="PTHR15615:SF121">
    <property type="entry name" value="CYCLIN-U1-1"/>
    <property type="match status" value="1"/>
</dbReference>
<dbReference type="Pfam" id="PF08613">
    <property type="entry name" value="Cyclin"/>
    <property type="match status" value="1"/>
</dbReference>
<dbReference type="InterPro" id="IPR013922">
    <property type="entry name" value="Cyclin_PHO80-like"/>
</dbReference>
<dbReference type="GO" id="GO:0051301">
    <property type="term" value="P:cell division"/>
    <property type="evidence" value="ECO:0007669"/>
    <property type="project" value="UniProtKB-KW"/>
</dbReference>
<evidence type="ECO:0000313" key="5">
    <source>
        <dbReference type="EMBL" id="JAT44869.1"/>
    </source>
</evidence>
<protein>
    <submittedName>
        <fullName evidence="5">Cyclin-U1-1</fullName>
    </submittedName>
</protein>
<keyword evidence="2" id="KW-0132">Cell division</keyword>
<gene>
    <name evidence="5" type="primary">CYCU1-1_0</name>
    <name evidence="5" type="ORF">g.37220</name>
</gene>
<feature type="region of interest" description="Disordered" evidence="4">
    <location>
        <begin position="215"/>
        <end position="264"/>
    </location>
</feature>
<feature type="compositionally biased region" description="Acidic residues" evidence="4">
    <location>
        <begin position="235"/>
        <end position="247"/>
    </location>
</feature>
<evidence type="ECO:0000256" key="4">
    <source>
        <dbReference type="SAM" id="MobiDB-lite"/>
    </source>
</evidence>
<evidence type="ECO:0000256" key="3">
    <source>
        <dbReference type="ARBA" id="ARBA00023306"/>
    </source>
</evidence>
<evidence type="ECO:0000256" key="2">
    <source>
        <dbReference type="ARBA" id="ARBA00022618"/>
    </source>
</evidence>
<dbReference type="EMBL" id="GDJX01023067">
    <property type="protein sequence ID" value="JAT44869.1"/>
    <property type="molecule type" value="Transcribed_RNA"/>
</dbReference>
<reference evidence="5" key="1">
    <citation type="submission" date="2015-07" db="EMBL/GenBank/DDBJ databases">
        <title>Transcriptome Assembly of Anthurium amnicola.</title>
        <authorList>
            <person name="Suzuki J."/>
        </authorList>
    </citation>
    <scope>NUCLEOTIDE SEQUENCE</scope>
</reference>
<feature type="region of interest" description="Disordered" evidence="4">
    <location>
        <begin position="1"/>
        <end position="38"/>
    </location>
</feature>
<proteinExistence type="inferred from homology"/>
<evidence type="ECO:0000256" key="1">
    <source>
        <dbReference type="ARBA" id="ARBA00007215"/>
    </source>
</evidence>
<organism evidence="5">
    <name type="scientific">Anthurium amnicola</name>
    <dbReference type="NCBI Taxonomy" id="1678845"/>
    <lineage>
        <taxon>Eukaryota</taxon>
        <taxon>Viridiplantae</taxon>
        <taxon>Streptophyta</taxon>
        <taxon>Embryophyta</taxon>
        <taxon>Tracheophyta</taxon>
        <taxon>Spermatophyta</taxon>
        <taxon>Magnoliopsida</taxon>
        <taxon>Liliopsida</taxon>
        <taxon>Araceae</taxon>
        <taxon>Pothoideae</taxon>
        <taxon>Potheae</taxon>
        <taxon>Anthurium</taxon>
    </lineage>
</organism>
<comment type="similarity">
    <text evidence="1">Belongs to the cyclin family. Cyclin U/P subfamily.</text>
</comment>
<dbReference type="InterPro" id="IPR036915">
    <property type="entry name" value="Cyclin-like_sf"/>
</dbReference>
<name>A0A1D1XR48_9ARAE</name>
<dbReference type="AlphaFoldDB" id="A0A1D1XR48"/>
<feature type="non-terminal residue" evidence="5">
    <location>
        <position position="1"/>
    </location>
</feature>
<sequence length="264" mass="28273">EREREGGDGTPVLCSPLQMPVAGGGGGGPCDPGDAADPAPPRVLAALTAALERLVARNEWVAETERQKQGEGKRAAGGPLDAFRGVRAPSITVGRYLDRIYRYTGCSPSCFVVGFAYVDRFLHRHPSSLILSVNVHRLILTSVMVASKVLDDVHHNNAFYAKVGGVSNGELNRLELELLFLVDFRVTVSSRVFESYCLHLERELLCNGGGDAVAGQQRRRPDGVERPIPHHAVVEDGEAPAELEGGEPDVPQSCCSSSSPPPSV</sequence>